<name>A0ABW0BW80_9BACT</name>
<keyword evidence="2" id="KW-1185">Reference proteome</keyword>
<proteinExistence type="predicted"/>
<evidence type="ECO:0000313" key="1">
    <source>
        <dbReference type="EMBL" id="MFC5192188.1"/>
    </source>
</evidence>
<dbReference type="Proteomes" id="UP001596163">
    <property type="component" value="Unassembled WGS sequence"/>
</dbReference>
<comment type="caution">
    <text evidence="1">The sequence shown here is derived from an EMBL/GenBank/DDBJ whole genome shotgun (WGS) entry which is preliminary data.</text>
</comment>
<accession>A0ABW0BW80</accession>
<dbReference type="RefSeq" id="WP_377914957.1">
    <property type="nucleotide sequence ID" value="NZ_JBHSKS010000007.1"/>
</dbReference>
<gene>
    <name evidence="1" type="ORF">ACFPIK_10445</name>
</gene>
<evidence type="ECO:0000313" key="2">
    <source>
        <dbReference type="Proteomes" id="UP001596163"/>
    </source>
</evidence>
<dbReference type="InterPro" id="IPR019238">
    <property type="entry name" value="AbiEi_2"/>
</dbReference>
<sequence>MKEYKILDQTFQSVFPILHCTGNWEKHANKEMDALVTMIFPIGEFHFDTLLKQEVRENTIRIIQNLNDTYPNFLLVAYRIYPKYRQLLQEMRINYLEANGNGFIQKNGLYILIDKFAPLKEDTEDATRAFTKTGLRVFFQLLVDDKNLETNQRDLAHQAGVALGNVPLVLNNLKEAGLLVKTKTNGYRWVNKEEAIATWISGYRNTLKPSLYQGRYRLPKDATWTEIQLPTSKTRWGGEPGGDILTNYLRPERFTLFTELNKPEFIKATRMMPDKNGEVEVYATFWDKHGKVDQCAPPLLVYADLMINGNKRSLETANMIYEQYLREL</sequence>
<organism evidence="1 2">
    <name type="scientific">Algoriphagus aquatilis</name>
    <dbReference type="NCBI Taxonomy" id="490186"/>
    <lineage>
        <taxon>Bacteria</taxon>
        <taxon>Pseudomonadati</taxon>
        <taxon>Bacteroidota</taxon>
        <taxon>Cytophagia</taxon>
        <taxon>Cytophagales</taxon>
        <taxon>Cyclobacteriaceae</taxon>
        <taxon>Algoriphagus</taxon>
    </lineage>
</organism>
<dbReference type="Pfam" id="PF09952">
    <property type="entry name" value="AbiEi_2"/>
    <property type="match status" value="1"/>
</dbReference>
<protein>
    <submittedName>
        <fullName evidence="1">Type IV toxin-antitoxin system AbiEi family antitoxin</fullName>
    </submittedName>
</protein>
<dbReference type="EMBL" id="JBHSKS010000007">
    <property type="protein sequence ID" value="MFC5192188.1"/>
    <property type="molecule type" value="Genomic_DNA"/>
</dbReference>
<reference evidence="2" key="1">
    <citation type="journal article" date="2019" name="Int. J. Syst. Evol. Microbiol.">
        <title>The Global Catalogue of Microorganisms (GCM) 10K type strain sequencing project: providing services to taxonomists for standard genome sequencing and annotation.</title>
        <authorList>
            <consortium name="The Broad Institute Genomics Platform"/>
            <consortium name="The Broad Institute Genome Sequencing Center for Infectious Disease"/>
            <person name="Wu L."/>
            <person name="Ma J."/>
        </authorList>
    </citation>
    <scope>NUCLEOTIDE SEQUENCE [LARGE SCALE GENOMIC DNA]</scope>
    <source>
        <strain evidence="2">CGMCC 1.7030</strain>
    </source>
</reference>